<dbReference type="RefSeq" id="WP_171394774.1">
    <property type="nucleotide sequence ID" value="NZ_CP049838.1"/>
</dbReference>
<evidence type="ECO:0000313" key="1">
    <source>
        <dbReference type="EMBL" id="QJS99120.1"/>
    </source>
</evidence>
<accession>A0A6M4WGT0</accession>
<dbReference type="EMBL" id="CP049838">
    <property type="protein sequence ID" value="QJS99120.1"/>
    <property type="molecule type" value="Genomic_DNA"/>
</dbReference>
<dbReference type="Gene3D" id="1.25.40.10">
    <property type="entry name" value="Tetratricopeptide repeat domain"/>
    <property type="match status" value="3"/>
</dbReference>
<dbReference type="SUPFAM" id="SSF50494">
    <property type="entry name" value="Trypsin-like serine proteases"/>
    <property type="match status" value="1"/>
</dbReference>
<keyword evidence="2" id="KW-1185">Reference proteome</keyword>
<dbReference type="InterPro" id="IPR009003">
    <property type="entry name" value="Peptidase_S1_PA"/>
</dbReference>
<sequence length="1547" mass="164137">MDEHRLADIRAGHAGKHRPSSLGSGYLVAPALVLTCRHVVMDRASGMPFARIVVRVGHPREPVEQRAATVEWLPHEGDDVALLLLEEPVDVPGAVRWGKPSGDEPLSYVGLGFPEHAPPLEKGQRGVDQLRGELPPLGTGPEWGAVLDQKATAVRRRPGKQREWGGVSGAAVFCQGLLVGVVFCDDHEHENRRLYALPAWTFITRDGFADLLQRHTGHAPVLESAHGGPVVPESGHLLVVREFAAERFQGRERELAQLHTFSTAPEGSAPGYWRWLAPAWSGKTALMAEFVLHPPSDADVLSFFVSIHDHPERSDRDGFLRSMGDQLRQHLGDIGLECDSRARFLKALERAAERSVCRGRRLVLVVDGLDEDAGVTSGTSGQSIAGLLPAHPYTGLRILVTARPDPPVPIDVPAAHPLRGDAITHRLEASPAAQVIRQEAERSLSALLDGRKDGDGEELGRNVTRLLAAAGGGLGARDLAALTEAVPREVLRVLGGSIGRSFHRRRARHGADGSPEDAPYFFAHRELQEGAFASLSPTVLAKCCQGIHDFVEGWRTRGWPAETPEYALSGYPHLLRRLGDADRLGKLASDMARHERLWHATGSDATALAEIDNAFRLLRDAGCHDLRLPVRLAYCRDLIRHRSVDVPDQLVTLSAFLGQTSRAVALAKSHPDPRHQVHRLMAVSEALLEAHDTTAAREVALDAAARATTITVSSAEDHVCLLVRTARMLARVGAGDIVGLLRRAVGIAETITQPGRQSQDFAVLHDSPLSQVSALARACTVLEEAQDLCGADAFSKELAARVEALAELAARITRTLHRDIQPHHLVPAASIMARAGHPERAVELAAAALAHVPYDVGQRCDHLAGVAEVLALAMEPDRAAELCRAAADLARSVTGATLPAQHLLVVAKASLTLADASTPARDRVREHTRQAALLALEAAATALHQGEQDQQGHQADVLACACDVLTRSGSPWAAAQVAQSLSDPARKAHVLLAAGHALADSRESRLAAALAREAAGTIRSLTPAKHTIAALAEAGRLLARTGEPHRAAEVAEEAGGLARDLTDTRPSDLTLAHLVTALRQAGQLRRAVPMARSLKDPAARSTALALAAGAHAQAAELAIAVGLVAEAAEAAPTVFSDLRAEALAQVAQALARSGDLEHAVELAGDVVRHFRSDFGLPLDALAGVVQALAEAGRTGEALDLAATLTGTESKADALARVAVTLARPDFPRACRITTDAALLVFDEDNPLSQAFALARVVRSLAGPRKERHGSCELAHVAIDVALSVTKPWTDPQLIAEVCEALIQAGDVGHAVELAMDYAHSVADDADPELHAAALAHAACTLALAGETGHAVAWATLAAEEARALRHVGDRADVLFTAATALTESDKADRAAELAAKIPDMELRSSALATASHSLIRKGELPQALKAARDIRDPATRAEALAHIASTLGDTGQHQLCLTYLSEAAEHARTVTNHYQRDTLLADLACAAPDEHTGRALLAELLSSGAWEAALPAMAQVAPETLKTMASLLAEPGMPSAAQPSRTSLSTA</sequence>
<reference evidence="1" key="1">
    <citation type="submission" date="2020-03" db="EMBL/GenBank/DDBJ databases">
        <title>Molecular networking-based the target discovery of potent antiproliferative macrolactams: 5/6/7/16 polycyclic ansamycins and glycosylated trienomycin from Streptomyces cacaoi subsp. asoensis.</title>
        <authorList>
            <person name="Liu L.-L."/>
        </authorList>
    </citation>
    <scope>NUCLEOTIDE SEQUENCE [LARGE SCALE GENOMIC DNA]</scope>
    <source>
        <strain evidence="1">H2S5</strain>
    </source>
</reference>
<name>A0A6M4WGT0_9ACTN</name>
<gene>
    <name evidence="1" type="ORF">G9272_01245</name>
</gene>
<dbReference type="Proteomes" id="UP000502665">
    <property type="component" value="Chromosome"/>
</dbReference>
<proteinExistence type="predicted"/>
<organism evidence="1 2">
    <name type="scientific">Streptomyces asoensis</name>
    <dbReference type="NCBI Taxonomy" id="249586"/>
    <lineage>
        <taxon>Bacteria</taxon>
        <taxon>Bacillati</taxon>
        <taxon>Actinomycetota</taxon>
        <taxon>Actinomycetes</taxon>
        <taxon>Kitasatosporales</taxon>
        <taxon>Streptomycetaceae</taxon>
        <taxon>Streptomyces</taxon>
    </lineage>
</organism>
<protein>
    <submittedName>
        <fullName evidence="1">Uncharacterized protein</fullName>
    </submittedName>
</protein>
<dbReference type="SUPFAM" id="SSF48452">
    <property type="entry name" value="TPR-like"/>
    <property type="match status" value="2"/>
</dbReference>
<dbReference type="InterPro" id="IPR011990">
    <property type="entry name" value="TPR-like_helical_dom_sf"/>
</dbReference>
<evidence type="ECO:0000313" key="2">
    <source>
        <dbReference type="Proteomes" id="UP000502665"/>
    </source>
</evidence>